<name>A0A1A6GGR7_NEOLE</name>
<evidence type="ECO:0000313" key="2">
    <source>
        <dbReference type="EMBL" id="OBS65054.1"/>
    </source>
</evidence>
<dbReference type="AlphaFoldDB" id="A0A1A6GGR7"/>
<comment type="caution">
    <text evidence="2">The sequence shown here is derived from an EMBL/GenBank/DDBJ whole genome shotgun (WGS) entry which is preliminary data.</text>
</comment>
<accession>A0A1A6GGR7</accession>
<sequence>MGSGPPSPSSSPSSCSACATVPLSHSSR</sequence>
<gene>
    <name evidence="2" type="ORF">A6R68_06423</name>
</gene>
<dbReference type="Proteomes" id="UP000092124">
    <property type="component" value="Unassembled WGS sequence"/>
</dbReference>
<reference evidence="2 3" key="1">
    <citation type="submission" date="2016-06" db="EMBL/GenBank/DDBJ databases">
        <title>The Draft Genome Sequence and Annotation of the Desert Woodrat Neotoma lepida.</title>
        <authorList>
            <person name="Campbell M."/>
            <person name="Oakeson K.F."/>
            <person name="Yandell M."/>
            <person name="Halpert J.R."/>
            <person name="Dearing D."/>
        </authorList>
    </citation>
    <scope>NUCLEOTIDE SEQUENCE [LARGE SCALE GENOMIC DNA]</scope>
    <source>
        <strain evidence="2">417</strain>
        <tissue evidence="2">Liver</tissue>
    </source>
</reference>
<proteinExistence type="predicted"/>
<feature type="region of interest" description="Disordered" evidence="1">
    <location>
        <begin position="1"/>
        <end position="28"/>
    </location>
</feature>
<organism evidence="2 3">
    <name type="scientific">Neotoma lepida</name>
    <name type="common">Desert woodrat</name>
    <dbReference type="NCBI Taxonomy" id="56216"/>
    <lineage>
        <taxon>Eukaryota</taxon>
        <taxon>Metazoa</taxon>
        <taxon>Chordata</taxon>
        <taxon>Craniata</taxon>
        <taxon>Vertebrata</taxon>
        <taxon>Euteleostomi</taxon>
        <taxon>Mammalia</taxon>
        <taxon>Eutheria</taxon>
        <taxon>Euarchontoglires</taxon>
        <taxon>Glires</taxon>
        <taxon>Rodentia</taxon>
        <taxon>Myomorpha</taxon>
        <taxon>Muroidea</taxon>
        <taxon>Cricetidae</taxon>
        <taxon>Neotominae</taxon>
        <taxon>Neotoma</taxon>
    </lineage>
</organism>
<evidence type="ECO:0000313" key="3">
    <source>
        <dbReference type="Proteomes" id="UP000092124"/>
    </source>
</evidence>
<dbReference type="EMBL" id="LZPO01097110">
    <property type="protein sequence ID" value="OBS65054.1"/>
    <property type="molecule type" value="Genomic_DNA"/>
</dbReference>
<protein>
    <submittedName>
        <fullName evidence="2">Uncharacterized protein</fullName>
    </submittedName>
</protein>
<keyword evidence="3" id="KW-1185">Reference proteome</keyword>
<evidence type="ECO:0000256" key="1">
    <source>
        <dbReference type="SAM" id="MobiDB-lite"/>
    </source>
</evidence>
<feature type="compositionally biased region" description="Low complexity" evidence="1">
    <location>
        <begin position="10"/>
        <end position="19"/>
    </location>
</feature>